<dbReference type="EMBL" id="JARJCM010000264">
    <property type="protein sequence ID" value="KAJ7020414.1"/>
    <property type="molecule type" value="Genomic_DNA"/>
</dbReference>
<evidence type="ECO:0000313" key="3">
    <source>
        <dbReference type="Proteomes" id="UP001218188"/>
    </source>
</evidence>
<reference evidence="2" key="1">
    <citation type="submission" date="2023-03" db="EMBL/GenBank/DDBJ databases">
        <title>Massive genome expansion in bonnet fungi (Mycena s.s.) driven by repeated elements and novel gene families across ecological guilds.</title>
        <authorList>
            <consortium name="Lawrence Berkeley National Laboratory"/>
            <person name="Harder C.B."/>
            <person name="Miyauchi S."/>
            <person name="Viragh M."/>
            <person name="Kuo A."/>
            <person name="Thoen E."/>
            <person name="Andreopoulos B."/>
            <person name="Lu D."/>
            <person name="Skrede I."/>
            <person name="Drula E."/>
            <person name="Henrissat B."/>
            <person name="Morin E."/>
            <person name="Kohler A."/>
            <person name="Barry K."/>
            <person name="LaButti K."/>
            <person name="Morin E."/>
            <person name="Salamov A."/>
            <person name="Lipzen A."/>
            <person name="Mereny Z."/>
            <person name="Hegedus B."/>
            <person name="Baldrian P."/>
            <person name="Stursova M."/>
            <person name="Weitz H."/>
            <person name="Taylor A."/>
            <person name="Grigoriev I.V."/>
            <person name="Nagy L.G."/>
            <person name="Martin F."/>
            <person name="Kauserud H."/>
        </authorList>
    </citation>
    <scope>NUCLEOTIDE SEQUENCE</scope>
    <source>
        <strain evidence="2">CBHHK200</strain>
    </source>
</reference>
<comment type="caution">
    <text evidence="2">The sequence shown here is derived from an EMBL/GenBank/DDBJ whole genome shotgun (WGS) entry which is preliminary data.</text>
</comment>
<evidence type="ECO:0000313" key="2">
    <source>
        <dbReference type="EMBL" id="KAJ7020414.1"/>
    </source>
</evidence>
<gene>
    <name evidence="2" type="ORF">C8F04DRAFT_884572</name>
</gene>
<proteinExistence type="predicted"/>
<name>A0AAD6S3Y1_9AGAR</name>
<feature type="domain" description="DUF6570" evidence="1">
    <location>
        <begin position="1"/>
        <end position="113"/>
    </location>
</feature>
<sequence length="250" mass="27823">MIALCRAKCWIIQLREDNGSEDFLPFAQRGVRGHVIVYPQKPSSIAKTLPPSIADVTTPICVVFVGSNPPTAEWLKEKATPLIVRKERVLDALTWLKRHNTLYRDVLIDATELSRLPEETILPFHIQHVLPNAGIDVTTSDYVPGSAQPTVPDLADILHPPSSQIPFQSVVVTDVDGNAAPGDLKAAALRHLRKPGSNFVEIPHDPNPVNEFNNPKLFPMMYPTLFPYGLGGMEDKHRRTSLGFKRHVKH</sequence>
<dbReference type="AlphaFoldDB" id="A0AAD6S3Y1"/>
<dbReference type="Pfam" id="PF20209">
    <property type="entry name" value="DUF6570"/>
    <property type="match status" value="1"/>
</dbReference>
<dbReference type="Proteomes" id="UP001218188">
    <property type="component" value="Unassembled WGS sequence"/>
</dbReference>
<evidence type="ECO:0000259" key="1">
    <source>
        <dbReference type="Pfam" id="PF20209"/>
    </source>
</evidence>
<keyword evidence="3" id="KW-1185">Reference proteome</keyword>
<protein>
    <recommendedName>
        <fullName evidence="1">DUF6570 domain-containing protein</fullName>
    </recommendedName>
</protein>
<organism evidence="2 3">
    <name type="scientific">Mycena alexandri</name>
    <dbReference type="NCBI Taxonomy" id="1745969"/>
    <lineage>
        <taxon>Eukaryota</taxon>
        <taxon>Fungi</taxon>
        <taxon>Dikarya</taxon>
        <taxon>Basidiomycota</taxon>
        <taxon>Agaricomycotina</taxon>
        <taxon>Agaricomycetes</taxon>
        <taxon>Agaricomycetidae</taxon>
        <taxon>Agaricales</taxon>
        <taxon>Marasmiineae</taxon>
        <taxon>Mycenaceae</taxon>
        <taxon>Mycena</taxon>
    </lineage>
</organism>
<accession>A0AAD6S3Y1</accession>
<dbReference type="InterPro" id="IPR046700">
    <property type="entry name" value="DUF6570"/>
</dbReference>
<feature type="non-terminal residue" evidence="2">
    <location>
        <position position="250"/>
    </location>
</feature>